<name>A0ACA9KGL3_9GLOM</name>
<dbReference type="Proteomes" id="UP000789860">
    <property type="component" value="Unassembled WGS sequence"/>
</dbReference>
<reference evidence="1" key="1">
    <citation type="submission" date="2021-06" db="EMBL/GenBank/DDBJ databases">
        <authorList>
            <person name="Kallberg Y."/>
            <person name="Tangrot J."/>
            <person name="Rosling A."/>
        </authorList>
    </citation>
    <scope>NUCLEOTIDE SEQUENCE</scope>
    <source>
        <strain evidence="1">AU212A</strain>
    </source>
</reference>
<dbReference type="EMBL" id="CAJVPM010001722">
    <property type="protein sequence ID" value="CAG8472318.1"/>
    <property type="molecule type" value="Genomic_DNA"/>
</dbReference>
<evidence type="ECO:0000313" key="2">
    <source>
        <dbReference type="Proteomes" id="UP000789860"/>
    </source>
</evidence>
<organism evidence="1 2">
    <name type="scientific">Scutellospora calospora</name>
    <dbReference type="NCBI Taxonomy" id="85575"/>
    <lineage>
        <taxon>Eukaryota</taxon>
        <taxon>Fungi</taxon>
        <taxon>Fungi incertae sedis</taxon>
        <taxon>Mucoromycota</taxon>
        <taxon>Glomeromycotina</taxon>
        <taxon>Glomeromycetes</taxon>
        <taxon>Diversisporales</taxon>
        <taxon>Gigasporaceae</taxon>
        <taxon>Scutellospora</taxon>
    </lineage>
</organism>
<keyword evidence="2" id="KW-1185">Reference proteome</keyword>
<evidence type="ECO:0000313" key="1">
    <source>
        <dbReference type="EMBL" id="CAG8472318.1"/>
    </source>
</evidence>
<comment type="caution">
    <text evidence="1">The sequence shown here is derived from an EMBL/GenBank/DDBJ whole genome shotgun (WGS) entry which is preliminary data.</text>
</comment>
<protein>
    <submittedName>
        <fullName evidence="1">10543_t:CDS:1</fullName>
    </submittedName>
</protein>
<gene>
    <name evidence="1" type="ORF">SCALOS_LOCUS2080</name>
</gene>
<accession>A0ACA9KGL3</accession>
<proteinExistence type="predicted"/>
<sequence length="597" mass="69516">MSNRLEQKSTSADSLHLSVPLVVVDFSCFGFGLHVWCNDHQHAITTTDNFVNLTCSNDHIIRMQIEKGIDNIEFQCQNDLAMLLIRAKTQVFVRDKSHPSPDDGQMPILCVTRDLSAFKEFINHFKSSKRSVAIKPMDIEKFKMLFNKYFDSDGNVLPSGKINNPLSRTQFLSRKSPPTYRYGNGKEIYDEVSANRRRKSLDLKRSDSSSDLANDIANDIEIDLESSTEFSLKFTGTRLKKKYKSPTDTVTYSSRRSSYSPKSSRTFDDDFIISPNKRRNSLISSQRQKMNSFSNQVEETDMRFRRKYRSSTNSIYNKETSPTYIQGKTSRCINPVVVILDSSPDRGIKRRDPTSELFYYYCVGYSSVLITGADYNRLVDMDELNDNLIVFYMRKESNEIYDQMSRWIKKKKIDLFDFQYVFIPICEQQAFQIFYFVHFFTIFINIINIYFWFSGHWYLALIINPTALEVNRTADCHIAIFDSIAESFKHNRTVHIITNFLFEYTRDTKQVTIERASRIPCSLVNSPKQKNNVDCGIYVLHFTETFMWNSEVLKRQIIKGKTEEDSWDPYDDLPNKRHSILAIIDSLADKYASQSRS</sequence>